<dbReference type="EMBL" id="ASHR01000006">
    <property type="protein sequence ID" value="ERG65263.1"/>
    <property type="molecule type" value="Genomic_DNA"/>
</dbReference>
<dbReference type="OrthoDB" id="4933261at2"/>
<protein>
    <submittedName>
        <fullName evidence="1">Uncharacterized protein</fullName>
    </submittedName>
</protein>
<keyword evidence="2" id="KW-1185">Reference proteome</keyword>
<organism evidence="1 2">
    <name type="scientific">Agrococcus pavilionensis RW1</name>
    <dbReference type="NCBI Taxonomy" id="1330458"/>
    <lineage>
        <taxon>Bacteria</taxon>
        <taxon>Bacillati</taxon>
        <taxon>Actinomycetota</taxon>
        <taxon>Actinomycetes</taxon>
        <taxon>Micrococcales</taxon>
        <taxon>Microbacteriaceae</taxon>
        <taxon>Agrococcus</taxon>
    </lineage>
</organism>
<dbReference type="AlphaFoldDB" id="U1LDJ3"/>
<dbReference type="Proteomes" id="UP000016462">
    <property type="component" value="Unassembled WGS sequence"/>
</dbReference>
<evidence type="ECO:0000313" key="1">
    <source>
        <dbReference type="EMBL" id="ERG65263.1"/>
    </source>
</evidence>
<sequence>MVTKIAVGPRGSGEPLTVDERCPDVIVLFYVRHAWGLGDRQVPMADPAPDTTRVRALTPENSSLWDERWWSVWKSFHRYGAMRDRFGSTWQDRFGSAGIDIDAVHRWRDALTTWPPPPLRRAPEWLAREAVRAAQARGLTRILIVPSSQPWFETRDHGVLLVSRTLRTEPSAFQEAIDAFGR</sequence>
<comment type="caution">
    <text evidence="1">The sequence shown here is derived from an EMBL/GenBank/DDBJ whole genome shotgun (WGS) entry which is preliminary data.</text>
</comment>
<name>U1LDJ3_9MICO</name>
<reference evidence="1 2" key="1">
    <citation type="journal article" date="2013" name="Genome Announc.">
        <title>First draft genome sequence from a member of the genus agrococcus, isolated from modern microbialites.</title>
        <authorList>
            <person name="White R.A.III."/>
            <person name="Grassa C.J."/>
            <person name="Suttle C.A."/>
        </authorList>
    </citation>
    <scope>NUCLEOTIDE SEQUENCE [LARGE SCALE GENOMIC DNA]</scope>
    <source>
        <strain evidence="1 2">RW1</strain>
    </source>
</reference>
<dbReference type="RefSeq" id="WP_021009516.1">
    <property type="nucleotide sequence ID" value="NZ_ASHR01000006.1"/>
</dbReference>
<gene>
    <name evidence="1" type="ORF">L332_12525</name>
</gene>
<evidence type="ECO:0000313" key="2">
    <source>
        <dbReference type="Proteomes" id="UP000016462"/>
    </source>
</evidence>
<proteinExistence type="predicted"/>
<accession>U1LDJ3</accession>